<dbReference type="Proteomes" id="UP000054485">
    <property type="component" value="Unassembled WGS sequence"/>
</dbReference>
<dbReference type="EMBL" id="KN835490">
    <property type="protein sequence ID" value="KIK36897.1"/>
    <property type="molecule type" value="Genomic_DNA"/>
</dbReference>
<reference evidence="1 2" key="1">
    <citation type="submission" date="2014-04" db="EMBL/GenBank/DDBJ databases">
        <authorList>
            <consortium name="DOE Joint Genome Institute"/>
            <person name="Kuo A."/>
            <person name="Ruytinx J."/>
            <person name="Rineau F."/>
            <person name="Colpaert J."/>
            <person name="Kohler A."/>
            <person name="Nagy L.G."/>
            <person name="Floudas D."/>
            <person name="Copeland A."/>
            <person name="Barry K.W."/>
            <person name="Cichocki N."/>
            <person name="Veneault-Fourrey C."/>
            <person name="LaButti K."/>
            <person name="Lindquist E.A."/>
            <person name="Lipzen A."/>
            <person name="Lundell T."/>
            <person name="Morin E."/>
            <person name="Murat C."/>
            <person name="Sun H."/>
            <person name="Tunlid A."/>
            <person name="Henrissat B."/>
            <person name="Grigoriev I.V."/>
            <person name="Hibbett D.S."/>
            <person name="Martin F."/>
            <person name="Nordberg H.P."/>
            <person name="Cantor M.N."/>
            <person name="Hua S.X."/>
        </authorList>
    </citation>
    <scope>NUCLEOTIDE SEQUENCE [LARGE SCALE GENOMIC DNA]</scope>
    <source>
        <strain evidence="1 2">UH-Slu-Lm8-n1</strain>
    </source>
</reference>
<evidence type="ECO:0000313" key="2">
    <source>
        <dbReference type="Proteomes" id="UP000054485"/>
    </source>
</evidence>
<proteinExistence type="predicted"/>
<feature type="non-terminal residue" evidence="1">
    <location>
        <position position="1"/>
    </location>
</feature>
<dbReference type="OrthoDB" id="2688793at2759"/>
<name>A0A0D0ARL2_9AGAM</name>
<dbReference type="STRING" id="930992.A0A0D0ARL2"/>
<dbReference type="InParanoid" id="A0A0D0ARL2"/>
<dbReference type="HOGENOM" id="CLU_164201_0_0_1"/>
<keyword evidence="2" id="KW-1185">Reference proteome</keyword>
<feature type="non-terminal residue" evidence="1">
    <location>
        <position position="87"/>
    </location>
</feature>
<gene>
    <name evidence="1" type="ORF">CY34DRAFT_43970</name>
</gene>
<dbReference type="AlphaFoldDB" id="A0A0D0ARL2"/>
<reference evidence="2" key="2">
    <citation type="submission" date="2015-01" db="EMBL/GenBank/DDBJ databases">
        <title>Evolutionary Origins and Diversification of the Mycorrhizal Mutualists.</title>
        <authorList>
            <consortium name="DOE Joint Genome Institute"/>
            <consortium name="Mycorrhizal Genomics Consortium"/>
            <person name="Kohler A."/>
            <person name="Kuo A."/>
            <person name="Nagy L.G."/>
            <person name="Floudas D."/>
            <person name="Copeland A."/>
            <person name="Barry K.W."/>
            <person name="Cichocki N."/>
            <person name="Veneault-Fourrey C."/>
            <person name="LaButti K."/>
            <person name="Lindquist E.A."/>
            <person name="Lipzen A."/>
            <person name="Lundell T."/>
            <person name="Morin E."/>
            <person name="Murat C."/>
            <person name="Riley R."/>
            <person name="Ohm R."/>
            <person name="Sun H."/>
            <person name="Tunlid A."/>
            <person name="Henrissat B."/>
            <person name="Grigoriev I.V."/>
            <person name="Hibbett D.S."/>
            <person name="Martin F."/>
        </authorList>
    </citation>
    <scope>NUCLEOTIDE SEQUENCE [LARGE SCALE GENOMIC DNA]</scope>
    <source>
        <strain evidence="2">UH-Slu-Lm8-n1</strain>
    </source>
</reference>
<accession>A0A0D0ARL2</accession>
<dbReference type="Pfam" id="PF14223">
    <property type="entry name" value="Retrotran_gag_2"/>
    <property type="match status" value="1"/>
</dbReference>
<protein>
    <submittedName>
        <fullName evidence="1">Unplaced genomic scaffold CY34scaffold_359, whole genome shotgun sequence</fullName>
    </submittedName>
</protein>
<evidence type="ECO:0000313" key="1">
    <source>
        <dbReference type="EMBL" id="KIK36897.1"/>
    </source>
</evidence>
<organism evidence="1 2">
    <name type="scientific">Suillus luteus UH-Slu-Lm8-n1</name>
    <dbReference type="NCBI Taxonomy" id="930992"/>
    <lineage>
        <taxon>Eukaryota</taxon>
        <taxon>Fungi</taxon>
        <taxon>Dikarya</taxon>
        <taxon>Basidiomycota</taxon>
        <taxon>Agaricomycotina</taxon>
        <taxon>Agaricomycetes</taxon>
        <taxon>Agaricomycetidae</taxon>
        <taxon>Boletales</taxon>
        <taxon>Suillineae</taxon>
        <taxon>Suillaceae</taxon>
        <taxon>Suillus</taxon>
    </lineage>
</organism>
<sequence length="87" mass="9851">LISRSHTVSARKAWDTLQEHYNRNDISSQYQIHQQLQVLRMKDSADASNFVGQHAALRERLIDSGAPYGDADAIFNLLMGLPTTPIW</sequence>